<organism evidence="2 3">
    <name type="scientific">Edwardsiella tarda ATCC 23685</name>
    <dbReference type="NCBI Taxonomy" id="500638"/>
    <lineage>
        <taxon>Bacteria</taxon>
        <taxon>Pseudomonadati</taxon>
        <taxon>Pseudomonadota</taxon>
        <taxon>Gammaproteobacteria</taxon>
        <taxon>Enterobacterales</taxon>
        <taxon>Hafniaceae</taxon>
        <taxon>Edwardsiella</taxon>
    </lineage>
</organism>
<dbReference type="AlphaFoldDB" id="D4F2S2"/>
<proteinExistence type="predicted"/>
<feature type="compositionally biased region" description="Basic and acidic residues" evidence="1">
    <location>
        <begin position="1"/>
        <end position="10"/>
    </location>
</feature>
<evidence type="ECO:0000256" key="1">
    <source>
        <dbReference type="SAM" id="MobiDB-lite"/>
    </source>
</evidence>
<protein>
    <submittedName>
        <fullName evidence="2">Uncharacterized protein</fullName>
    </submittedName>
</protein>
<dbReference type="HOGENOM" id="CLU_3232870_0_0_6"/>
<reference evidence="2 3" key="1">
    <citation type="submission" date="2010-02" db="EMBL/GenBank/DDBJ databases">
        <authorList>
            <person name="Weinstock G."/>
            <person name="Sodergren E."/>
            <person name="Clifton S."/>
            <person name="Fulton L."/>
            <person name="Fulton B."/>
            <person name="Courtney L."/>
            <person name="Fronick C."/>
            <person name="Harrison M."/>
            <person name="Strong C."/>
            <person name="Farmer C."/>
            <person name="Delahaunty K."/>
            <person name="Markovic C."/>
            <person name="Hall O."/>
            <person name="Minx P."/>
            <person name="Tomlinson C."/>
            <person name="Mitreva M."/>
            <person name="Nelson J."/>
            <person name="Hou S."/>
            <person name="Wollam A."/>
            <person name="Pepin K.H."/>
            <person name="Johnson M."/>
            <person name="Bhonagiri V."/>
            <person name="Zhang X."/>
            <person name="Suruliraj S."/>
            <person name="Warren W."/>
            <person name="Chinwalla A."/>
            <person name="Mardis E.R."/>
            <person name="Wilson R.K."/>
        </authorList>
    </citation>
    <scope>NUCLEOTIDE SEQUENCE [LARGE SCALE GENOMIC DNA]</scope>
    <source>
        <strain evidence="2 3">ATCC 23685</strain>
    </source>
</reference>
<dbReference type="Proteomes" id="UP000003692">
    <property type="component" value="Unassembled WGS sequence"/>
</dbReference>
<dbReference type="EMBL" id="ADGK01000045">
    <property type="protein sequence ID" value="EFE23918.1"/>
    <property type="molecule type" value="Genomic_DNA"/>
</dbReference>
<accession>D4F2S2</accession>
<gene>
    <name evidence="2" type="ORF">EDWATA_01023</name>
</gene>
<sequence>MSHDAHEARAGTDPSEDTSAARSLSCEKVAVYCLRVFIRKSGK</sequence>
<feature type="region of interest" description="Disordered" evidence="1">
    <location>
        <begin position="1"/>
        <end position="23"/>
    </location>
</feature>
<evidence type="ECO:0000313" key="3">
    <source>
        <dbReference type="Proteomes" id="UP000003692"/>
    </source>
</evidence>
<name>D4F2S2_EDWTA</name>
<evidence type="ECO:0000313" key="2">
    <source>
        <dbReference type="EMBL" id="EFE23918.1"/>
    </source>
</evidence>
<comment type="caution">
    <text evidence="2">The sequence shown here is derived from an EMBL/GenBank/DDBJ whole genome shotgun (WGS) entry which is preliminary data.</text>
</comment>